<reference evidence="1 2" key="1">
    <citation type="submission" date="2017-03" db="EMBL/GenBank/DDBJ databases">
        <title>Genome of the blue death feigning beetle - Asbolus verrucosus.</title>
        <authorList>
            <person name="Rider S.D."/>
        </authorList>
    </citation>
    <scope>NUCLEOTIDE SEQUENCE [LARGE SCALE GENOMIC DNA]</scope>
    <source>
        <strain evidence="1">Butters</strain>
        <tissue evidence="1">Head and leg muscle</tissue>
    </source>
</reference>
<dbReference type="Proteomes" id="UP000292052">
    <property type="component" value="Unassembled WGS sequence"/>
</dbReference>
<dbReference type="STRING" id="1661398.A0A482VGU4"/>
<proteinExistence type="predicted"/>
<dbReference type="OrthoDB" id="6779414at2759"/>
<comment type="caution">
    <text evidence="1">The sequence shown here is derived from an EMBL/GenBank/DDBJ whole genome shotgun (WGS) entry which is preliminary data.</text>
</comment>
<gene>
    <name evidence="1" type="ORF">BDFB_011859</name>
</gene>
<dbReference type="EMBL" id="QDEB01101446">
    <property type="protein sequence ID" value="RZC31913.1"/>
    <property type="molecule type" value="Genomic_DNA"/>
</dbReference>
<name>A0A482VGU4_ASBVE</name>
<protein>
    <recommendedName>
        <fullName evidence="3">Exo endo phos 2 domain containing protein</fullName>
    </recommendedName>
</protein>
<evidence type="ECO:0000313" key="2">
    <source>
        <dbReference type="Proteomes" id="UP000292052"/>
    </source>
</evidence>
<sequence>MPQFENIIILGNVNVDHLHKNKLEGCFMLYDFSELIREPTRITETSQKILDIIYINHKNFVTSFGVENADLVSDYNLVFCQLFFITNHIQPKVMTYRNFKNFSFDRYLFDLVNICWDDLFYILIILMKKWNFCH</sequence>
<accession>A0A482VGU4</accession>
<evidence type="ECO:0000313" key="1">
    <source>
        <dbReference type="EMBL" id="RZC31913.1"/>
    </source>
</evidence>
<keyword evidence="2" id="KW-1185">Reference proteome</keyword>
<dbReference type="AlphaFoldDB" id="A0A482VGU4"/>
<organism evidence="1 2">
    <name type="scientific">Asbolus verrucosus</name>
    <name type="common">Desert ironclad beetle</name>
    <dbReference type="NCBI Taxonomy" id="1661398"/>
    <lineage>
        <taxon>Eukaryota</taxon>
        <taxon>Metazoa</taxon>
        <taxon>Ecdysozoa</taxon>
        <taxon>Arthropoda</taxon>
        <taxon>Hexapoda</taxon>
        <taxon>Insecta</taxon>
        <taxon>Pterygota</taxon>
        <taxon>Neoptera</taxon>
        <taxon>Endopterygota</taxon>
        <taxon>Coleoptera</taxon>
        <taxon>Polyphaga</taxon>
        <taxon>Cucujiformia</taxon>
        <taxon>Tenebrionidae</taxon>
        <taxon>Pimeliinae</taxon>
        <taxon>Asbolus</taxon>
    </lineage>
</organism>
<evidence type="ECO:0008006" key="3">
    <source>
        <dbReference type="Google" id="ProtNLM"/>
    </source>
</evidence>